<dbReference type="RefSeq" id="WP_108369239.1">
    <property type="nucleotide sequence ID" value="NZ_CP028811.1"/>
</dbReference>
<dbReference type="Proteomes" id="UP000244193">
    <property type="component" value="Chromosome"/>
</dbReference>
<dbReference type="AlphaFoldDB" id="A0A2S0R9F1"/>
<name>A0A2S0R9F1_9FLAO</name>
<accession>A0A2S0R9F1</accession>
<organism evidence="1 2">
    <name type="scientific">Flavobacterium magnum</name>
    <dbReference type="NCBI Taxonomy" id="2162713"/>
    <lineage>
        <taxon>Bacteria</taxon>
        <taxon>Pseudomonadati</taxon>
        <taxon>Bacteroidota</taxon>
        <taxon>Flavobacteriia</taxon>
        <taxon>Flavobacteriales</taxon>
        <taxon>Flavobacteriaceae</taxon>
        <taxon>Flavobacterium</taxon>
    </lineage>
</organism>
<dbReference type="InterPro" id="IPR037012">
    <property type="entry name" value="NanQ/TabA/YiaL_sf"/>
</dbReference>
<dbReference type="PANTHER" id="PTHR34986">
    <property type="entry name" value="EVOLVED BETA-GALACTOSIDASE SUBUNIT BETA"/>
    <property type="match status" value="1"/>
</dbReference>
<dbReference type="Gene3D" id="2.60.120.370">
    <property type="entry name" value="YhcH/YjgK/YiaL"/>
    <property type="match status" value="1"/>
</dbReference>
<dbReference type="EMBL" id="CP028811">
    <property type="protein sequence ID" value="AWA28647.1"/>
    <property type="molecule type" value="Genomic_DNA"/>
</dbReference>
<reference evidence="1 2" key="1">
    <citation type="submission" date="2018-04" db="EMBL/GenBank/DDBJ databases">
        <title>Genome sequencing of Flavobacterium sp. HYN0048.</title>
        <authorList>
            <person name="Yi H."/>
            <person name="Baek C."/>
        </authorList>
    </citation>
    <scope>NUCLEOTIDE SEQUENCE [LARGE SCALE GENOMIC DNA]</scope>
    <source>
        <strain evidence="1 2">HYN0048</strain>
    </source>
</reference>
<dbReference type="GO" id="GO:0005829">
    <property type="term" value="C:cytosol"/>
    <property type="evidence" value="ECO:0007669"/>
    <property type="project" value="TreeGrafter"/>
</dbReference>
<sequence length="148" mass="16568">MITGTLENIKDYQGIYPAIAELVSYLQHNSLHDLETKTALETITLIPLKSEKTGENFDPRVLEAHKIQMDIHITLSGVDVVAYADLDKESAIFKEYDKDGDYLLAHSDTIKTISVPAGYFCIIPNQFAHMALYAGHQDVKKIVVKFNA</sequence>
<dbReference type="SUPFAM" id="SSF51197">
    <property type="entry name" value="Clavaminate synthase-like"/>
    <property type="match status" value="1"/>
</dbReference>
<protein>
    <recommendedName>
        <fullName evidence="3">YhcH/YjgK/YiaL family protein</fullName>
    </recommendedName>
</protein>
<dbReference type="InterPro" id="IPR004375">
    <property type="entry name" value="NanQ/TabA/YiaL"/>
</dbReference>
<keyword evidence="2" id="KW-1185">Reference proteome</keyword>
<evidence type="ECO:0008006" key="3">
    <source>
        <dbReference type="Google" id="ProtNLM"/>
    </source>
</evidence>
<proteinExistence type="predicted"/>
<evidence type="ECO:0000313" key="2">
    <source>
        <dbReference type="Proteomes" id="UP000244193"/>
    </source>
</evidence>
<dbReference type="KEGG" id="fmg:HYN48_00305"/>
<gene>
    <name evidence="1" type="ORF">HYN48_00305</name>
</gene>
<dbReference type="OrthoDB" id="9792756at2"/>
<dbReference type="Pfam" id="PF04074">
    <property type="entry name" value="DUF386"/>
    <property type="match status" value="1"/>
</dbReference>
<evidence type="ECO:0000313" key="1">
    <source>
        <dbReference type="EMBL" id="AWA28647.1"/>
    </source>
</evidence>
<dbReference type="PANTHER" id="PTHR34986:SF1">
    <property type="entry name" value="PROTEIN YIAL"/>
    <property type="match status" value="1"/>
</dbReference>